<protein>
    <recommendedName>
        <fullName evidence="9">VWFA domain-containing protein</fullName>
    </recommendedName>
</protein>
<dbReference type="PANTHER" id="PTHR45737">
    <property type="entry name" value="VON WILLEBRAND FACTOR A DOMAIN-CONTAINING PROTEIN 5A"/>
    <property type="match status" value="1"/>
</dbReference>
<feature type="compositionally biased region" description="Pro residues" evidence="4">
    <location>
        <begin position="787"/>
        <end position="808"/>
    </location>
</feature>
<name>A0A017SU66_9BACT</name>
<dbReference type="AlphaFoldDB" id="A0A017SU66"/>
<evidence type="ECO:0000256" key="1">
    <source>
        <dbReference type="ARBA" id="ARBA00004613"/>
    </source>
</evidence>
<dbReference type="PROSITE" id="PS50234">
    <property type="entry name" value="VWFA"/>
    <property type="match status" value="2"/>
</dbReference>
<evidence type="ECO:0000313" key="7">
    <source>
        <dbReference type="EMBL" id="EYF00518.1"/>
    </source>
</evidence>
<sequence length="1194" mass="128049">MFLSDERVTQGSLRTSAGAPLPLEHTDVKAHLAGPVARVEVKQVFRNDTGQAIDAVYLFPLPHGASVYAMRFRIGARVVEAVVKEKEEARRTYEAARREGRSATLLEQDRPNLFTLSVANIPEGEAIEVELAYQERLAFDEGEFRFVFPMVTADRYHPCAPTGSGAQGPGATPIEQAPDATRIRPPRAATGQRAADIAVEVEIHADASAEPPRSPSHRIDLTLRGPGRFHARLHEADSLPNRDFVLAYAAAAHGIRPKAYFERKPDRVGTFLLVVTPPVALPEEPPSAERDAQGATALRCTNCGGALRDPEAVRDYPDLGKAFRCAYCGVVVAVSREGATVGLPRDVIILVDRSCSMRGGSIPQARRAVRMILDHLDPRDAVQCFAFDHERIAADGRGSDYLPLDPTTLASIDALLGASPARGGTELEEALQRAAELPVRPGRTRLVVLITDAALGNEGRLLRRAPEILGAATRLYVLGLGPAVNRYLVERLARAGGGASDVLLPDEDVETVVPRFARRVRQAGPVLRKIRLAWEHAVPLDVYPNPIPELFGGQTVQLLGRFSGEGKSRLVLTGELATGAPFRQEIDVTLPEVAEDIPGLDRLWARLRIDARLARLEEAPGEAAEVRLEVLSLALKHALLSPYTALVAEDSERRVKAPAPPAEGAAREAKEDGRAEDAEKSARGGEERMRRAKKIATWDEAEGGASSGAMPIAALELHEVRDDSLADEPSPDIGGHAPPPPPAMAAPSRPGMAAPPPPALRAPPPPLAAAPLPAAAPARARLSMPLPSAPPAPSPALPSPEPPAPPSPAFGAAGLSAPLREKGGGGLLSKVKSFFTGSKEDDDDEVSGSGMDFMAAEESSLRKPASPSAVPPLPRAATSKGRARQQVPGTEAYTREMLKDAADRAIGELDLVFLVDETGSMGDQIEQVKVHLLELIEALKAAPLCRSLRLGLVSYRDHPPQERTFVSRTVPLTEDIASIQQGVQRMEASGGGDGPEAVTDGLFDLVRLGWRPRAARVVVWVGDAPPHGVVPEGDGFPGGCPCGHHWYTQAESCREMGIVVHAVGCLPNLAHYVGAVEVFKTVASTTRGLYLPLTEAGLLIPLILSVAETELDKQRIEEHIADILARHEEALRLADEQERVRFVTDVLRDQNVRPRSASYGLELAKVSPQRFREIAAADVAGGLDQLRRLGRTTL</sequence>
<organism evidence="7 8">
    <name type="scientific">Chondromyces apiculatus DSM 436</name>
    <dbReference type="NCBI Taxonomy" id="1192034"/>
    <lineage>
        <taxon>Bacteria</taxon>
        <taxon>Pseudomonadati</taxon>
        <taxon>Myxococcota</taxon>
        <taxon>Polyangia</taxon>
        <taxon>Polyangiales</taxon>
        <taxon>Polyangiaceae</taxon>
        <taxon>Chondromyces</taxon>
    </lineage>
</organism>
<dbReference type="CDD" id="cd00198">
    <property type="entry name" value="vWFA"/>
    <property type="match status" value="1"/>
</dbReference>
<feature type="region of interest" description="Disordered" evidence="4">
    <location>
        <begin position="722"/>
        <end position="823"/>
    </location>
</feature>
<dbReference type="InterPro" id="IPR036465">
    <property type="entry name" value="vWFA_dom_sf"/>
</dbReference>
<feature type="region of interest" description="Disordered" evidence="4">
    <location>
        <begin position="857"/>
        <end position="892"/>
    </location>
</feature>
<feature type="region of interest" description="Disordered" evidence="4">
    <location>
        <begin position="1"/>
        <end position="20"/>
    </location>
</feature>
<dbReference type="InterPro" id="IPR002035">
    <property type="entry name" value="VWF_A"/>
</dbReference>
<dbReference type="SMART" id="SM00609">
    <property type="entry name" value="VIT"/>
    <property type="match status" value="1"/>
</dbReference>
<dbReference type="RefSeq" id="WP_044251069.1">
    <property type="nucleotide sequence ID" value="NZ_ASRX01000107.1"/>
</dbReference>
<keyword evidence="2" id="KW-0964">Secreted</keyword>
<feature type="compositionally biased region" description="Pro residues" evidence="4">
    <location>
        <begin position="753"/>
        <end position="768"/>
    </location>
</feature>
<dbReference type="Pfam" id="PF25106">
    <property type="entry name" value="VWA_4"/>
    <property type="match status" value="1"/>
</dbReference>
<evidence type="ECO:0000256" key="3">
    <source>
        <dbReference type="ARBA" id="ARBA00022729"/>
    </source>
</evidence>
<feature type="domain" description="VWFA" evidence="5">
    <location>
        <begin position="910"/>
        <end position="1124"/>
    </location>
</feature>
<evidence type="ECO:0000256" key="4">
    <source>
        <dbReference type="SAM" id="MobiDB-lite"/>
    </source>
</evidence>
<dbReference type="Pfam" id="PF13768">
    <property type="entry name" value="VWA_3"/>
    <property type="match status" value="1"/>
</dbReference>
<dbReference type="EMBL" id="ASRX01000107">
    <property type="protein sequence ID" value="EYF00518.1"/>
    <property type="molecule type" value="Genomic_DNA"/>
</dbReference>
<evidence type="ECO:0008006" key="9">
    <source>
        <dbReference type="Google" id="ProtNLM"/>
    </source>
</evidence>
<evidence type="ECO:0000256" key="2">
    <source>
        <dbReference type="ARBA" id="ARBA00022525"/>
    </source>
</evidence>
<dbReference type="Gene3D" id="3.40.50.410">
    <property type="entry name" value="von Willebrand factor, type A domain"/>
    <property type="match status" value="2"/>
</dbReference>
<dbReference type="eggNOG" id="COG2304">
    <property type="taxonomic scope" value="Bacteria"/>
</dbReference>
<dbReference type="InterPro" id="IPR056861">
    <property type="entry name" value="HMCN1-like_VWA"/>
</dbReference>
<gene>
    <name evidence="7" type="ORF">CAP_0500</name>
</gene>
<feature type="domain" description="VWFA" evidence="5">
    <location>
        <begin position="346"/>
        <end position="520"/>
    </location>
</feature>
<dbReference type="SMART" id="SM00327">
    <property type="entry name" value="VWA"/>
    <property type="match status" value="2"/>
</dbReference>
<feature type="compositionally biased region" description="Basic and acidic residues" evidence="4">
    <location>
        <begin position="665"/>
        <end position="689"/>
    </location>
</feature>
<dbReference type="Proteomes" id="UP000019678">
    <property type="component" value="Unassembled WGS sequence"/>
</dbReference>
<dbReference type="PANTHER" id="PTHR45737:SF6">
    <property type="entry name" value="VON WILLEBRAND FACTOR A DOMAIN-CONTAINING PROTEIN 5A"/>
    <property type="match status" value="1"/>
</dbReference>
<proteinExistence type="predicted"/>
<feature type="domain" description="VIT" evidence="6">
    <location>
        <begin position="7"/>
        <end position="135"/>
    </location>
</feature>
<dbReference type="PROSITE" id="PS51468">
    <property type="entry name" value="VIT"/>
    <property type="match status" value="1"/>
</dbReference>
<dbReference type="OrthoDB" id="9784383at2"/>
<feature type="region of interest" description="Disordered" evidence="4">
    <location>
        <begin position="160"/>
        <end position="191"/>
    </location>
</feature>
<evidence type="ECO:0000313" key="8">
    <source>
        <dbReference type="Proteomes" id="UP000019678"/>
    </source>
</evidence>
<dbReference type="SUPFAM" id="SSF53300">
    <property type="entry name" value="vWA-like"/>
    <property type="match status" value="2"/>
</dbReference>
<feature type="compositionally biased region" description="Low complexity" evidence="4">
    <location>
        <begin position="769"/>
        <end position="786"/>
    </location>
</feature>
<keyword evidence="8" id="KW-1185">Reference proteome</keyword>
<reference evidence="7 8" key="1">
    <citation type="submission" date="2013-05" db="EMBL/GenBank/DDBJ databases">
        <title>Genome assembly of Chondromyces apiculatus DSM 436.</title>
        <authorList>
            <person name="Sharma G."/>
            <person name="Khatri I."/>
            <person name="Kaur C."/>
            <person name="Mayilraj S."/>
            <person name="Subramanian S."/>
        </authorList>
    </citation>
    <scope>NUCLEOTIDE SEQUENCE [LARGE SCALE GENOMIC DNA]</scope>
    <source>
        <strain evidence="7 8">DSM 436</strain>
    </source>
</reference>
<evidence type="ECO:0000259" key="5">
    <source>
        <dbReference type="PROSITE" id="PS50234"/>
    </source>
</evidence>
<feature type="region of interest" description="Disordered" evidence="4">
    <location>
        <begin position="652"/>
        <end position="691"/>
    </location>
</feature>
<dbReference type="Pfam" id="PF08487">
    <property type="entry name" value="VIT"/>
    <property type="match status" value="1"/>
</dbReference>
<comment type="caution">
    <text evidence="7">The sequence shown here is derived from an EMBL/GenBank/DDBJ whole genome shotgun (WGS) entry which is preliminary data.</text>
</comment>
<evidence type="ECO:0000259" key="6">
    <source>
        <dbReference type="PROSITE" id="PS51468"/>
    </source>
</evidence>
<feature type="compositionally biased region" description="Low complexity" evidence="4">
    <location>
        <begin position="809"/>
        <end position="818"/>
    </location>
</feature>
<comment type="subcellular location">
    <subcellularLocation>
        <location evidence="1">Secreted</location>
    </subcellularLocation>
</comment>
<dbReference type="STRING" id="1192034.CAP_0500"/>
<dbReference type="InterPro" id="IPR013694">
    <property type="entry name" value="VIT"/>
</dbReference>
<accession>A0A017SU66</accession>
<keyword evidence="3" id="KW-0732">Signal</keyword>